<evidence type="ECO:0000313" key="2">
    <source>
        <dbReference type="EMBL" id="VEJ44687.1"/>
    </source>
</evidence>
<dbReference type="InterPro" id="IPR037018">
    <property type="entry name" value="GH65_N"/>
</dbReference>
<dbReference type="SMART" id="SM01068">
    <property type="entry name" value="CBM_X"/>
    <property type="match status" value="1"/>
</dbReference>
<dbReference type="InterPro" id="IPR010383">
    <property type="entry name" value="Glyco_hydrolase_94_b-supersand"/>
</dbReference>
<dbReference type="CDD" id="cd11753">
    <property type="entry name" value="GH94N_ChvB_NdvB_2_like"/>
    <property type="match status" value="1"/>
</dbReference>
<dbReference type="InterPro" id="IPR011013">
    <property type="entry name" value="Gal_mutarotase_sf_dom"/>
</dbReference>
<evidence type="ECO:0000259" key="1">
    <source>
        <dbReference type="Pfam" id="PF06165"/>
    </source>
</evidence>
<dbReference type="AlphaFoldDB" id="A0A448V4J8"/>
<evidence type="ECO:0000313" key="3">
    <source>
        <dbReference type="Proteomes" id="UP000274201"/>
    </source>
</evidence>
<accession>A0A448V4J8</accession>
<dbReference type="Gene3D" id="1.50.10.140">
    <property type="match status" value="1"/>
</dbReference>
<reference evidence="2 3" key="1">
    <citation type="submission" date="2018-12" db="EMBL/GenBank/DDBJ databases">
        <authorList>
            <consortium name="Pathogen Informatics"/>
        </authorList>
    </citation>
    <scope>NUCLEOTIDE SEQUENCE [LARGE SCALE GENOMIC DNA]</scope>
    <source>
        <strain evidence="2 3">NCTC12905</strain>
    </source>
</reference>
<dbReference type="Pfam" id="PF06165">
    <property type="entry name" value="GH94_b-supersand"/>
    <property type="match status" value="1"/>
</dbReference>
<protein>
    <submittedName>
        <fullName evidence="2">Cellobiose phosphorylase</fullName>
    </submittedName>
</protein>
<dbReference type="Gene3D" id="2.70.98.40">
    <property type="entry name" value="Glycoside hydrolase, family 65, N-terminal domain"/>
    <property type="match status" value="1"/>
</dbReference>
<name>A0A448V4J8_BARVI</name>
<dbReference type="InterPro" id="IPR037820">
    <property type="entry name" value="GH94N_NdvB"/>
</dbReference>
<proteinExistence type="predicted"/>
<dbReference type="PANTHER" id="PTHR37469:SF2">
    <property type="entry name" value="CELLOBIONIC ACID PHOSPHORYLASE"/>
    <property type="match status" value="1"/>
</dbReference>
<gene>
    <name evidence="2" type="ORF">NCTC12905_00325</name>
</gene>
<sequence length="303" mass="34651">MLSYVIIHHHGMSILAVNNVIFEGRMRNRFHRDPVVEATHLLLQERAPHQIPIIHTKIANPMHNNSRGFDHASERIITNPLLKPRATLLLSNDSYSTMLTANGTGYSRWHDYAITRFIPDATEDQQGILFFLRNIQSGRWWSVTSEPTRVVEEEAVSIFTDEKADYMKMVDGIKSTLECLVTSENDGEGRRLQLVNTTNKDRFIEVTSYGELALATMDTDCSHPVFLSMFIETEITEEGRTIFAKRRKRSPSDSEIHITHFVTDITESIQETEAETDRSLFIGRGRSLHRPAAFDQNARFSNS</sequence>
<dbReference type="EMBL" id="LR134529">
    <property type="protein sequence ID" value="VEJ44687.1"/>
    <property type="molecule type" value="Genomic_DNA"/>
</dbReference>
<dbReference type="Proteomes" id="UP000274201">
    <property type="component" value="Chromosome"/>
</dbReference>
<organism evidence="2 3">
    <name type="scientific">Bartonella vinsonii</name>
    <name type="common">Rochalimaea vinsonii</name>
    <dbReference type="NCBI Taxonomy" id="33047"/>
    <lineage>
        <taxon>Bacteria</taxon>
        <taxon>Pseudomonadati</taxon>
        <taxon>Pseudomonadota</taxon>
        <taxon>Alphaproteobacteria</taxon>
        <taxon>Hyphomicrobiales</taxon>
        <taxon>Bartonellaceae</taxon>
        <taxon>Bartonella</taxon>
    </lineage>
</organism>
<dbReference type="GO" id="GO:0030246">
    <property type="term" value="F:carbohydrate binding"/>
    <property type="evidence" value="ECO:0007669"/>
    <property type="project" value="InterPro"/>
</dbReference>
<dbReference type="PANTHER" id="PTHR37469">
    <property type="entry name" value="CELLOBIONIC ACID PHOSPHORYLASE-RELATED"/>
    <property type="match status" value="1"/>
</dbReference>
<dbReference type="GO" id="GO:0003824">
    <property type="term" value="F:catalytic activity"/>
    <property type="evidence" value="ECO:0007669"/>
    <property type="project" value="InterPro"/>
</dbReference>
<feature type="domain" description="Glycosyl hydrolase 94 supersandwich" evidence="1">
    <location>
        <begin position="77"/>
        <end position="303"/>
    </location>
</feature>
<dbReference type="GO" id="GO:0005975">
    <property type="term" value="P:carbohydrate metabolic process"/>
    <property type="evidence" value="ECO:0007669"/>
    <property type="project" value="InterPro"/>
</dbReference>
<dbReference type="SUPFAM" id="SSF74650">
    <property type="entry name" value="Galactose mutarotase-like"/>
    <property type="match status" value="1"/>
</dbReference>
<dbReference type="InterPro" id="IPR052047">
    <property type="entry name" value="GH94_Enzymes"/>
</dbReference>